<feature type="region of interest" description="Disordered" evidence="10">
    <location>
        <begin position="226"/>
        <end position="355"/>
    </location>
</feature>
<keyword evidence="13" id="KW-1185">Reference proteome</keyword>
<evidence type="ECO:0000256" key="6">
    <source>
        <dbReference type="ARBA" id="ARBA00023163"/>
    </source>
</evidence>
<evidence type="ECO:0000256" key="4">
    <source>
        <dbReference type="ARBA" id="ARBA00023054"/>
    </source>
</evidence>
<dbReference type="GO" id="GO:0000122">
    <property type="term" value="P:negative regulation of transcription by RNA polymerase II"/>
    <property type="evidence" value="ECO:0007669"/>
    <property type="project" value="Ensembl"/>
</dbReference>
<dbReference type="GO" id="GO:0016593">
    <property type="term" value="C:Cdc73/Paf1 complex"/>
    <property type="evidence" value="ECO:0007669"/>
    <property type="project" value="Ensembl"/>
</dbReference>
<evidence type="ECO:0000256" key="3">
    <source>
        <dbReference type="ARBA" id="ARBA00023015"/>
    </source>
</evidence>
<dbReference type="Pfam" id="PF03126">
    <property type="entry name" value="Plus-3"/>
    <property type="match status" value="1"/>
</dbReference>
<protein>
    <recommendedName>
        <fullName evidence="8">RNA polymerase-associated protein RTF1 homolog</fullName>
    </recommendedName>
</protein>
<evidence type="ECO:0000313" key="12">
    <source>
        <dbReference type="Ensembl" id="ENSCPRP00005026819.1"/>
    </source>
</evidence>
<keyword evidence="4 9" id="KW-0175">Coiled coil</keyword>
<dbReference type="Proteomes" id="UP000594220">
    <property type="component" value="Unplaced"/>
</dbReference>
<name>A0A7M4FMG1_CROPO</name>
<dbReference type="GO" id="GO:0006368">
    <property type="term" value="P:transcription elongation by RNA polymerase II"/>
    <property type="evidence" value="ECO:0007669"/>
    <property type="project" value="Ensembl"/>
</dbReference>
<feature type="region of interest" description="Disordered" evidence="10">
    <location>
        <begin position="1"/>
        <end position="212"/>
    </location>
</feature>
<reference evidence="12" key="1">
    <citation type="submission" date="2025-08" db="UniProtKB">
        <authorList>
            <consortium name="Ensembl"/>
        </authorList>
    </citation>
    <scope>IDENTIFICATION</scope>
</reference>
<dbReference type="SUPFAM" id="SSF159042">
    <property type="entry name" value="Plus3-like"/>
    <property type="match status" value="1"/>
</dbReference>
<feature type="compositionally biased region" description="Basic and acidic residues" evidence="10">
    <location>
        <begin position="267"/>
        <end position="289"/>
    </location>
</feature>
<evidence type="ECO:0000256" key="10">
    <source>
        <dbReference type="SAM" id="MobiDB-lite"/>
    </source>
</evidence>
<evidence type="ECO:0000313" key="13">
    <source>
        <dbReference type="Proteomes" id="UP000594220"/>
    </source>
</evidence>
<feature type="compositionally biased region" description="Basic and acidic residues" evidence="10">
    <location>
        <begin position="190"/>
        <end position="212"/>
    </location>
</feature>
<gene>
    <name evidence="12" type="primary">RTF1</name>
</gene>
<dbReference type="InterPro" id="IPR004343">
    <property type="entry name" value="Plus-3_dom"/>
</dbReference>
<evidence type="ECO:0000256" key="5">
    <source>
        <dbReference type="ARBA" id="ARBA00023159"/>
    </source>
</evidence>
<feature type="compositionally biased region" description="Acidic residues" evidence="10">
    <location>
        <begin position="51"/>
        <end position="63"/>
    </location>
</feature>
<feature type="region of interest" description="Disordered" evidence="10">
    <location>
        <begin position="618"/>
        <end position="640"/>
    </location>
</feature>
<dbReference type="GO" id="GO:0006325">
    <property type="term" value="P:chromatin organization"/>
    <property type="evidence" value="ECO:0007669"/>
    <property type="project" value="Ensembl"/>
</dbReference>
<evidence type="ECO:0000256" key="9">
    <source>
        <dbReference type="SAM" id="Coils"/>
    </source>
</evidence>
<feature type="compositionally biased region" description="Acidic residues" evidence="10">
    <location>
        <begin position="310"/>
        <end position="321"/>
    </location>
</feature>
<feature type="compositionally biased region" description="Basic and acidic residues" evidence="10">
    <location>
        <begin position="682"/>
        <end position="694"/>
    </location>
</feature>
<keyword evidence="3" id="KW-0805">Transcription regulation</keyword>
<dbReference type="PANTHER" id="PTHR13115:SF8">
    <property type="entry name" value="RNA POLYMERASE-ASSOCIATED PROTEIN RTF1 HOMOLOG"/>
    <property type="match status" value="1"/>
</dbReference>
<feature type="compositionally biased region" description="Low complexity" evidence="10">
    <location>
        <begin position="156"/>
        <end position="168"/>
    </location>
</feature>
<keyword evidence="5" id="KW-0010">Activator</keyword>
<evidence type="ECO:0000256" key="8">
    <source>
        <dbReference type="ARBA" id="ARBA00068204"/>
    </source>
</evidence>
<feature type="compositionally biased region" description="Basic residues" evidence="10">
    <location>
        <begin position="226"/>
        <end position="238"/>
    </location>
</feature>
<feature type="region of interest" description="Disordered" evidence="10">
    <location>
        <begin position="665"/>
        <end position="700"/>
    </location>
</feature>
<dbReference type="AlphaFoldDB" id="A0A7M4FMG1"/>
<dbReference type="PANTHER" id="PTHR13115">
    <property type="entry name" value="RNA POLYMERASE-ASSOCIATED PROTEIN RTF1 HOMOLOG"/>
    <property type="match status" value="1"/>
</dbReference>
<sequence>AAGRSAGGGSAEQGGRGAAAAGPPQPLLGNRGALLRGTRRRKRKGRVLIDSDTEDSGSEENLDQELLSLAKRKRSDSEEKEPPVSKPTASSDSETSDSDDEWTVGGSKNKKKGKAGKAEKKAAMKKQTNRAASSGSSDKDSSAESSAPEEGEVSDSESNSSSSSSDSDSSSEDEEFHDGYGEDLMGDEEDRARLEQMTEKEREQELFNRIEKREVLKRRFEIKKKLKTAKKKEKKEKKKKQEEEQEKKKLTQIQESQVMSHNKERRSKRDEKLDKKSQAMEELKAEREKRKNRTAELLAKKQPLKTSEVYSDDEEEEEDDKSSEKSDRSSRSSSSDEEEEKEEIPPKSQPVSLPEELNRVRLSRHKLERWCHMPFFAKTVTGCFVRIGIGNHNSKPVYRVAEITGVVETAKVYQLGGTRTNKGLQLRHGNDQRVFRLEFVSNQEFTESEFMKWKEAMFSAGMQLPTLDEINKKEVSIKEALNYKFNDQDIEEIVKEKERFRKAPPNYAMKKTQLLKEKAMAEDLGDQDKAKQIQDQLNELEERAEALDRQRTKNISAIRWVHICHFRKEIAESHSMKNQQMDPFTRRQCKPTIVSNSRDPAVQAAILARLNAKYGSGVLPDAPKDISKGQGKDKDMNSKSASDLSEDLFKVHDFDVKIDLQVPSSESKTLAITSKAPPAKDGAPRRSLNLEDYKKRRGLI</sequence>
<feature type="coiled-coil region" evidence="9">
    <location>
        <begin position="530"/>
        <end position="557"/>
    </location>
</feature>
<dbReference type="GO" id="GO:0019827">
    <property type="term" value="P:stem cell population maintenance"/>
    <property type="evidence" value="ECO:0007669"/>
    <property type="project" value="Ensembl"/>
</dbReference>
<dbReference type="PROSITE" id="PS51360">
    <property type="entry name" value="PLUS3"/>
    <property type="match status" value="1"/>
</dbReference>
<dbReference type="Ensembl" id="ENSCPRT00005031334.1">
    <property type="protein sequence ID" value="ENSCPRP00005026819.1"/>
    <property type="gene ID" value="ENSCPRG00005018567.1"/>
</dbReference>
<dbReference type="OMA" id="ISGCYAR"/>
<dbReference type="GO" id="GO:0005730">
    <property type="term" value="C:nucleolus"/>
    <property type="evidence" value="ECO:0007669"/>
    <property type="project" value="Ensembl"/>
</dbReference>
<dbReference type="SMART" id="SM00719">
    <property type="entry name" value="Plus3"/>
    <property type="match status" value="1"/>
</dbReference>
<feature type="compositionally biased region" description="Low complexity" evidence="10">
    <location>
        <begin position="18"/>
        <end position="36"/>
    </location>
</feature>
<proteinExistence type="predicted"/>
<evidence type="ECO:0000259" key="11">
    <source>
        <dbReference type="PROSITE" id="PS51360"/>
    </source>
</evidence>
<accession>A0A7M4FMG1</accession>
<dbReference type="FunFam" id="3.90.70.200:FF:000001">
    <property type="entry name" value="RNA polymerase-associated protein RTF1 homolog"/>
    <property type="match status" value="1"/>
</dbReference>
<dbReference type="Gene3D" id="3.90.70.200">
    <property type="entry name" value="Plus-3 domain"/>
    <property type="match status" value="1"/>
</dbReference>
<reference evidence="12" key="2">
    <citation type="submission" date="2025-09" db="UniProtKB">
        <authorList>
            <consortium name="Ensembl"/>
        </authorList>
    </citation>
    <scope>IDENTIFICATION</scope>
</reference>
<feature type="compositionally biased region" description="Basic and acidic residues" evidence="10">
    <location>
        <begin position="239"/>
        <end position="249"/>
    </location>
</feature>
<evidence type="ECO:0000256" key="1">
    <source>
        <dbReference type="ARBA" id="ARBA00004642"/>
    </source>
</evidence>
<feature type="domain" description="Plus3" evidence="11">
    <location>
        <begin position="351"/>
        <end position="482"/>
    </location>
</feature>
<feature type="compositionally biased region" description="Gly residues" evidence="10">
    <location>
        <begin position="1"/>
        <end position="17"/>
    </location>
</feature>
<keyword evidence="7" id="KW-0539">Nucleus</keyword>
<feature type="compositionally biased region" description="Basic and acidic residues" evidence="10">
    <location>
        <begin position="622"/>
        <end position="637"/>
    </location>
</feature>
<dbReference type="GO" id="GO:1990269">
    <property type="term" value="F:RNA polymerase II C-terminal domain phosphoserine binding"/>
    <property type="evidence" value="ECO:0007669"/>
    <property type="project" value="TreeGrafter"/>
</dbReference>
<dbReference type="InterPro" id="IPR036128">
    <property type="entry name" value="Plus3-like_sf"/>
</dbReference>
<feature type="compositionally biased region" description="Basic residues" evidence="10">
    <location>
        <begin position="37"/>
        <end position="46"/>
    </location>
</feature>
<evidence type="ECO:0000256" key="7">
    <source>
        <dbReference type="ARBA" id="ARBA00023242"/>
    </source>
</evidence>
<keyword evidence="2" id="KW-0597">Phosphoprotein</keyword>
<dbReference type="GeneTree" id="ENSGT00390000012493"/>
<organism evidence="12 13">
    <name type="scientific">Crocodylus porosus</name>
    <name type="common">Saltwater crocodile</name>
    <name type="synonym">Estuarine crocodile</name>
    <dbReference type="NCBI Taxonomy" id="8502"/>
    <lineage>
        <taxon>Eukaryota</taxon>
        <taxon>Metazoa</taxon>
        <taxon>Chordata</taxon>
        <taxon>Craniata</taxon>
        <taxon>Vertebrata</taxon>
        <taxon>Euteleostomi</taxon>
        <taxon>Archelosauria</taxon>
        <taxon>Archosauria</taxon>
        <taxon>Crocodylia</taxon>
        <taxon>Longirostres</taxon>
        <taxon>Crocodylidae</taxon>
        <taxon>Crocodylus</taxon>
    </lineage>
</organism>
<dbReference type="GO" id="GO:0001711">
    <property type="term" value="P:endodermal cell fate commitment"/>
    <property type="evidence" value="ECO:0007669"/>
    <property type="project" value="Ensembl"/>
</dbReference>
<comment type="subcellular location">
    <subcellularLocation>
        <location evidence="1">Nucleus</location>
        <location evidence="1">Nucleoplasm</location>
    </subcellularLocation>
</comment>
<keyword evidence="6" id="KW-0804">Transcription</keyword>
<dbReference type="GO" id="GO:0003697">
    <property type="term" value="F:single-stranded DNA binding"/>
    <property type="evidence" value="ECO:0007669"/>
    <property type="project" value="Ensembl"/>
</dbReference>
<evidence type="ECO:0000256" key="2">
    <source>
        <dbReference type="ARBA" id="ARBA00022553"/>
    </source>
</evidence>